<dbReference type="HOGENOM" id="CLU_009600_7_6_14"/>
<dbReference type="PIR" id="H90536">
    <property type="entry name" value="H90536"/>
</dbReference>
<evidence type="ECO:0000313" key="3">
    <source>
        <dbReference type="Proteomes" id="UP000000528"/>
    </source>
</evidence>
<dbReference type="eggNOG" id="COG0154">
    <property type="taxonomic scope" value="Bacteria"/>
</dbReference>
<feature type="domain" description="Amidase" evidence="1">
    <location>
        <begin position="32"/>
        <end position="432"/>
    </location>
</feature>
<name>Q98R10_MYCPU</name>
<evidence type="ECO:0000313" key="2">
    <source>
        <dbReference type="EMBL" id="CAC13373.1"/>
    </source>
</evidence>
<dbReference type="GO" id="GO:0016740">
    <property type="term" value="F:transferase activity"/>
    <property type="evidence" value="ECO:0007669"/>
    <property type="project" value="UniProtKB-KW"/>
</dbReference>
<dbReference type="PANTHER" id="PTHR11895">
    <property type="entry name" value="TRANSAMIDASE"/>
    <property type="match status" value="1"/>
</dbReference>
<evidence type="ECO:0000259" key="1">
    <source>
        <dbReference type="Pfam" id="PF01425"/>
    </source>
</evidence>
<proteinExistence type="predicted"/>
<dbReference type="Gene3D" id="3.90.1300.10">
    <property type="entry name" value="Amidase signature (AS) domain"/>
    <property type="match status" value="1"/>
</dbReference>
<keyword evidence="2" id="KW-0808">Transferase</keyword>
<dbReference type="STRING" id="272635.gene:17576787"/>
<keyword evidence="3" id="KW-1185">Reference proteome</keyword>
<dbReference type="InterPro" id="IPR000120">
    <property type="entry name" value="Amidase"/>
</dbReference>
<dbReference type="KEGG" id="mpu:MYPU_2000"/>
<dbReference type="AlphaFoldDB" id="Q98R10"/>
<dbReference type="EMBL" id="AL445563">
    <property type="protein sequence ID" value="CAC13373.1"/>
    <property type="molecule type" value="Genomic_DNA"/>
</dbReference>
<dbReference type="PANTHER" id="PTHR11895:SF151">
    <property type="entry name" value="GLUTAMYL-TRNA(GLN) AMIDOTRANSFERASE SUBUNIT A"/>
    <property type="match status" value="1"/>
</dbReference>
<dbReference type="InterPro" id="IPR036928">
    <property type="entry name" value="AS_sf"/>
</dbReference>
<reference evidence="2 3" key="1">
    <citation type="journal article" date="2001" name="Nucleic Acids Res.">
        <title>The complete genome sequence of the murine respiratory pathogen Mycoplasma pulmonis.</title>
        <authorList>
            <person name="Chambaud I."/>
            <person name="Heilig R."/>
            <person name="Ferris S."/>
            <person name="Barbe V."/>
            <person name="Samson D."/>
            <person name="Galisson F."/>
            <person name="Moszer I."/>
            <person name="Dybvig K."/>
            <person name="Wroblewski H."/>
            <person name="Viari A."/>
            <person name="Rocha E.P.C."/>
            <person name="Blanchard A."/>
        </authorList>
    </citation>
    <scope>NUCLEOTIDE SEQUENCE [LARGE SCALE GENOMIC DNA]</scope>
    <source>
        <strain evidence="2 3">UAB CTIP</strain>
    </source>
</reference>
<dbReference type="SUPFAM" id="SSF75304">
    <property type="entry name" value="Amidase signature (AS) enzymes"/>
    <property type="match status" value="1"/>
</dbReference>
<accession>Q98R10</accession>
<gene>
    <name evidence="2" type="ordered locus">MYPU_2000</name>
</gene>
<dbReference type="NCBIfam" id="NF005517">
    <property type="entry name" value="PRK07139.1"/>
    <property type="match status" value="1"/>
</dbReference>
<organism evidence="3">
    <name type="scientific">Mycoplasmopsis pulmonis (strain UAB CTIP)</name>
    <name type="common">Mycoplasma pulmonis</name>
    <dbReference type="NCBI Taxonomy" id="272635"/>
    <lineage>
        <taxon>Bacteria</taxon>
        <taxon>Bacillati</taxon>
        <taxon>Mycoplasmatota</taxon>
        <taxon>Mycoplasmoidales</taxon>
        <taxon>Metamycoplasmataceae</taxon>
        <taxon>Mycoplasmopsis</taxon>
    </lineage>
</organism>
<sequence length="448" mass="50893">MLFQKRKKMFKQKGNFQKALQELSKDTNNVVSQVIDKQNENDGILKGVVYTLKDNYATKEYETKASSKTLENFKPLYNSSVYQRLVDQGASMVAKVHCDEFGLGGTGTFSAYGIIKNPLDSTRLAGGSSSGSAASMFYDIGFSIGSDTGDSVRLPASWIGKVGFKPSYGAISRYGLFTYASSLDTVAYFSHNVSDAIVLSKVLYGKDKKDMSSVEVSLEKTQETKPKKIAYFNCFNELSKEVAQSFKNLIKFLESQGIEMVKIEIDYQMMNNIKYVYDIISYSEAFSNLSNIKGLHFGKTFDKDDFDSWKELCLKNRSTFFGDMVQRRLLLGSIFLDENNIDQTFFKAKRLRYSIYKYLSKIFEENEVLIYPAYKDIAPKFDEQNEQNYMDFILSSSNLVGNPSITIPFGTKDNMPFGININTNLYEDAKLLSYSLYFEKILKGQKHE</sequence>
<dbReference type="InterPro" id="IPR023631">
    <property type="entry name" value="Amidase_dom"/>
</dbReference>
<protein>
    <submittedName>
        <fullName evidence="2">GLUTAMYL-TRNA(GLN) AMIDOTRANSFERASE SUBUNIT A (GLU-ADT SUBUNIT A)</fullName>
    </submittedName>
</protein>
<dbReference type="Proteomes" id="UP000000528">
    <property type="component" value="Chromosome"/>
</dbReference>
<dbReference type="Pfam" id="PF01425">
    <property type="entry name" value="Amidase"/>
    <property type="match status" value="1"/>
</dbReference>